<accession>A0A7D9I907</accession>
<feature type="region of interest" description="Disordered" evidence="1">
    <location>
        <begin position="126"/>
        <end position="168"/>
    </location>
</feature>
<organism evidence="2 3">
    <name type="scientific">Paramuricea clavata</name>
    <name type="common">Red gorgonian</name>
    <name type="synonym">Violescent sea-whip</name>
    <dbReference type="NCBI Taxonomy" id="317549"/>
    <lineage>
        <taxon>Eukaryota</taxon>
        <taxon>Metazoa</taxon>
        <taxon>Cnidaria</taxon>
        <taxon>Anthozoa</taxon>
        <taxon>Octocorallia</taxon>
        <taxon>Malacalcyonacea</taxon>
        <taxon>Plexauridae</taxon>
        <taxon>Paramuricea</taxon>
    </lineage>
</organism>
<sequence>MKRKNEYCKKKEEWAEFEKRVGLKRTEGREKKSRGVKVPSDILVQRISSVASGRLKKYEPLDTRDFVPFEDYDELSIDNIKDACERFYNAPQNTCDILASDRGPSCTRFEQLKGKKVFFIRFTQPENESQRNDDMSKNDNMTKQAKAGTKSSPVKSTSSHSLCSPRPRAPATVFPKSVSIGDLLKAGKLIKPPKAYTFNLEYFDVHKCIWVNPSFHHKTSG</sequence>
<dbReference type="AlphaFoldDB" id="A0A7D9I907"/>
<reference evidence="2" key="1">
    <citation type="submission" date="2020-04" db="EMBL/GenBank/DDBJ databases">
        <authorList>
            <person name="Alioto T."/>
            <person name="Alioto T."/>
            <person name="Gomez Garrido J."/>
        </authorList>
    </citation>
    <scope>NUCLEOTIDE SEQUENCE</scope>
    <source>
        <strain evidence="2">A484AB</strain>
    </source>
</reference>
<evidence type="ECO:0000313" key="3">
    <source>
        <dbReference type="Proteomes" id="UP001152795"/>
    </source>
</evidence>
<dbReference type="EMBL" id="CACRXK020004577">
    <property type="protein sequence ID" value="CAB4003251.1"/>
    <property type="molecule type" value="Genomic_DNA"/>
</dbReference>
<comment type="caution">
    <text evidence="2">The sequence shown here is derived from an EMBL/GenBank/DDBJ whole genome shotgun (WGS) entry which is preliminary data.</text>
</comment>
<dbReference type="OrthoDB" id="5953554at2759"/>
<evidence type="ECO:0000313" key="2">
    <source>
        <dbReference type="EMBL" id="CAB4003251.1"/>
    </source>
</evidence>
<feature type="compositionally biased region" description="Low complexity" evidence="1">
    <location>
        <begin position="149"/>
        <end position="161"/>
    </location>
</feature>
<proteinExistence type="predicted"/>
<name>A0A7D9I907_PARCT</name>
<dbReference type="Proteomes" id="UP001152795">
    <property type="component" value="Unassembled WGS sequence"/>
</dbReference>
<gene>
    <name evidence="2" type="ORF">PACLA_8A003940</name>
</gene>
<keyword evidence="3" id="KW-1185">Reference proteome</keyword>
<evidence type="ECO:0000256" key="1">
    <source>
        <dbReference type="SAM" id="MobiDB-lite"/>
    </source>
</evidence>
<feature type="compositionally biased region" description="Basic and acidic residues" evidence="1">
    <location>
        <begin position="128"/>
        <end position="137"/>
    </location>
</feature>
<protein>
    <submittedName>
        <fullName evidence="2">Uncharacterized protein</fullName>
    </submittedName>
</protein>